<evidence type="ECO:0000313" key="2">
    <source>
        <dbReference type="EMBL" id="KKN96850.1"/>
    </source>
</evidence>
<dbReference type="AlphaFoldDB" id="A0A0F9UUY9"/>
<reference evidence="2" key="1">
    <citation type="journal article" date="2015" name="Nature">
        <title>Complex archaea that bridge the gap between prokaryotes and eukaryotes.</title>
        <authorList>
            <person name="Spang A."/>
            <person name="Saw J.H."/>
            <person name="Jorgensen S.L."/>
            <person name="Zaremba-Niedzwiedzka K."/>
            <person name="Martijn J."/>
            <person name="Lind A.E."/>
            <person name="van Eijk R."/>
            <person name="Schleper C."/>
            <person name="Guy L."/>
            <person name="Ettema T.J."/>
        </authorList>
    </citation>
    <scope>NUCLEOTIDE SEQUENCE</scope>
</reference>
<feature type="region of interest" description="Disordered" evidence="1">
    <location>
        <begin position="1"/>
        <end position="41"/>
    </location>
</feature>
<proteinExistence type="predicted"/>
<gene>
    <name evidence="2" type="ORF">LCGC14_0164940</name>
</gene>
<dbReference type="EMBL" id="LAZR01000062">
    <property type="protein sequence ID" value="KKN96850.1"/>
    <property type="molecule type" value="Genomic_DNA"/>
</dbReference>
<sequence length="84" mass="9466">MSRNTQPKQGQEDPQERRHRAEQKRQWARAEYAAGQRCPGGTVTQVGAEGFYVRAPGRIIAEFVPWPNERTDADERFGRVAGPG</sequence>
<comment type="caution">
    <text evidence="2">The sequence shown here is derived from an EMBL/GenBank/DDBJ whole genome shotgun (WGS) entry which is preliminary data.</text>
</comment>
<accession>A0A0F9UUY9</accession>
<protein>
    <submittedName>
        <fullName evidence="2">Uncharacterized protein</fullName>
    </submittedName>
</protein>
<evidence type="ECO:0000256" key="1">
    <source>
        <dbReference type="SAM" id="MobiDB-lite"/>
    </source>
</evidence>
<name>A0A0F9UUY9_9ZZZZ</name>
<organism evidence="2">
    <name type="scientific">marine sediment metagenome</name>
    <dbReference type="NCBI Taxonomy" id="412755"/>
    <lineage>
        <taxon>unclassified sequences</taxon>
        <taxon>metagenomes</taxon>
        <taxon>ecological metagenomes</taxon>
    </lineage>
</organism>